<sequence length="67" mass="7490">MDRRRCRSSLHDCSGPPATFTATMEDWQQCHRIEKATAHEADAVDGQHFGHGGTEHLLLQDPLLPIP</sequence>
<keyword evidence="2" id="KW-1185">Reference proteome</keyword>
<gene>
    <name evidence="1" type="ORF">E2562_017976</name>
</gene>
<proteinExistence type="predicted"/>
<reference evidence="1 2" key="1">
    <citation type="submission" date="2019-11" db="EMBL/GenBank/DDBJ databases">
        <title>Whole genome sequence of Oryza granulata.</title>
        <authorList>
            <person name="Li W."/>
        </authorList>
    </citation>
    <scope>NUCLEOTIDE SEQUENCE [LARGE SCALE GENOMIC DNA]</scope>
    <source>
        <strain evidence="2">cv. Menghai</strain>
        <tissue evidence="1">Leaf</tissue>
    </source>
</reference>
<dbReference type="AlphaFoldDB" id="A0A6G1F921"/>
<dbReference type="Proteomes" id="UP000479710">
    <property type="component" value="Unassembled WGS sequence"/>
</dbReference>
<evidence type="ECO:0000313" key="2">
    <source>
        <dbReference type="Proteomes" id="UP000479710"/>
    </source>
</evidence>
<name>A0A6G1F921_9ORYZ</name>
<organism evidence="1 2">
    <name type="scientific">Oryza meyeriana var. granulata</name>
    <dbReference type="NCBI Taxonomy" id="110450"/>
    <lineage>
        <taxon>Eukaryota</taxon>
        <taxon>Viridiplantae</taxon>
        <taxon>Streptophyta</taxon>
        <taxon>Embryophyta</taxon>
        <taxon>Tracheophyta</taxon>
        <taxon>Spermatophyta</taxon>
        <taxon>Magnoliopsida</taxon>
        <taxon>Liliopsida</taxon>
        <taxon>Poales</taxon>
        <taxon>Poaceae</taxon>
        <taxon>BOP clade</taxon>
        <taxon>Oryzoideae</taxon>
        <taxon>Oryzeae</taxon>
        <taxon>Oryzinae</taxon>
        <taxon>Oryza</taxon>
        <taxon>Oryza meyeriana</taxon>
    </lineage>
</organism>
<evidence type="ECO:0000313" key="1">
    <source>
        <dbReference type="EMBL" id="KAF0933354.1"/>
    </source>
</evidence>
<protein>
    <submittedName>
        <fullName evidence="1">Uncharacterized protein</fullName>
    </submittedName>
</protein>
<comment type="caution">
    <text evidence="1">The sequence shown here is derived from an EMBL/GenBank/DDBJ whole genome shotgun (WGS) entry which is preliminary data.</text>
</comment>
<accession>A0A6G1F921</accession>
<dbReference type="EMBL" id="SPHZ02000001">
    <property type="protein sequence ID" value="KAF0933354.1"/>
    <property type="molecule type" value="Genomic_DNA"/>
</dbReference>